<evidence type="ECO:0000256" key="1">
    <source>
        <dbReference type="ARBA" id="ARBA00004651"/>
    </source>
</evidence>
<keyword evidence="11" id="KW-1185">Reference proteome</keyword>
<dbReference type="PROSITE" id="PS50929">
    <property type="entry name" value="ABC_TM1F"/>
    <property type="match status" value="1"/>
</dbReference>
<keyword evidence="3" id="KW-0547">Nucleotide-binding</keyword>
<feature type="domain" description="ABC transporter" evidence="8">
    <location>
        <begin position="369"/>
        <end position="602"/>
    </location>
</feature>
<dbReference type="PANTHER" id="PTHR24221:SF423">
    <property type="entry name" value="ABC TRANSPORTER"/>
    <property type="match status" value="1"/>
</dbReference>
<dbReference type="RefSeq" id="WP_307203349.1">
    <property type="nucleotide sequence ID" value="NZ_JAUSSU010000003.1"/>
</dbReference>
<feature type="transmembrane region" description="Helical" evidence="7">
    <location>
        <begin position="249"/>
        <end position="275"/>
    </location>
</feature>
<comment type="caution">
    <text evidence="10">The sequence shown here is derived from an EMBL/GenBank/DDBJ whole genome shotgun (WGS) entry which is preliminary data.</text>
</comment>
<dbReference type="CDD" id="cd07346">
    <property type="entry name" value="ABC_6TM_exporters"/>
    <property type="match status" value="1"/>
</dbReference>
<feature type="transmembrane region" description="Helical" evidence="7">
    <location>
        <begin position="287"/>
        <end position="311"/>
    </location>
</feature>
<evidence type="ECO:0000259" key="9">
    <source>
        <dbReference type="PROSITE" id="PS50929"/>
    </source>
</evidence>
<comment type="subcellular location">
    <subcellularLocation>
        <location evidence="1">Cell membrane</location>
        <topology evidence="1">Multi-pass membrane protein</topology>
    </subcellularLocation>
</comment>
<name>A0ABT9U2D9_PAEHA</name>
<dbReference type="SUPFAM" id="SSF52540">
    <property type="entry name" value="P-loop containing nucleoside triphosphate hydrolases"/>
    <property type="match status" value="1"/>
</dbReference>
<gene>
    <name evidence="10" type="ORF">J2T15_001914</name>
</gene>
<feature type="transmembrane region" description="Helical" evidence="7">
    <location>
        <begin position="170"/>
        <end position="189"/>
    </location>
</feature>
<dbReference type="InterPro" id="IPR003593">
    <property type="entry name" value="AAA+_ATPase"/>
</dbReference>
<evidence type="ECO:0000313" key="11">
    <source>
        <dbReference type="Proteomes" id="UP001229346"/>
    </source>
</evidence>
<reference evidence="10 11" key="1">
    <citation type="submission" date="2023-07" db="EMBL/GenBank/DDBJ databases">
        <title>Sorghum-associated microbial communities from plants grown in Nebraska, USA.</title>
        <authorList>
            <person name="Schachtman D."/>
        </authorList>
    </citation>
    <scope>NUCLEOTIDE SEQUENCE [LARGE SCALE GENOMIC DNA]</scope>
    <source>
        <strain evidence="10 11">CC482</strain>
    </source>
</reference>
<dbReference type="Proteomes" id="UP001229346">
    <property type="component" value="Unassembled WGS sequence"/>
</dbReference>
<dbReference type="InterPro" id="IPR011527">
    <property type="entry name" value="ABC1_TM_dom"/>
</dbReference>
<evidence type="ECO:0000313" key="10">
    <source>
        <dbReference type="EMBL" id="MDQ0112479.1"/>
    </source>
</evidence>
<feature type="transmembrane region" description="Helical" evidence="7">
    <location>
        <begin position="66"/>
        <end position="87"/>
    </location>
</feature>
<feature type="transmembrane region" description="Helical" evidence="7">
    <location>
        <begin position="142"/>
        <end position="164"/>
    </location>
</feature>
<dbReference type="InterPro" id="IPR039421">
    <property type="entry name" value="Type_1_exporter"/>
</dbReference>
<evidence type="ECO:0000256" key="5">
    <source>
        <dbReference type="ARBA" id="ARBA00022989"/>
    </source>
</evidence>
<dbReference type="SMART" id="SM00382">
    <property type="entry name" value="AAA"/>
    <property type="match status" value="1"/>
</dbReference>
<evidence type="ECO:0000256" key="7">
    <source>
        <dbReference type="SAM" id="Phobius"/>
    </source>
</evidence>
<evidence type="ECO:0000256" key="2">
    <source>
        <dbReference type="ARBA" id="ARBA00022692"/>
    </source>
</evidence>
<dbReference type="InterPro" id="IPR027417">
    <property type="entry name" value="P-loop_NTPase"/>
</dbReference>
<dbReference type="Gene3D" id="3.40.50.300">
    <property type="entry name" value="P-loop containing nucleotide triphosphate hydrolases"/>
    <property type="match status" value="1"/>
</dbReference>
<dbReference type="SUPFAM" id="SSF90123">
    <property type="entry name" value="ABC transporter transmembrane region"/>
    <property type="match status" value="1"/>
</dbReference>
<feature type="transmembrane region" description="Helical" evidence="7">
    <location>
        <begin position="28"/>
        <end position="46"/>
    </location>
</feature>
<dbReference type="InterPro" id="IPR003439">
    <property type="entry name" value="ABC_transporter-like_ATP-bd"/>
</dbReference>
<evidence type="ECO:0000256" key="6">
    <source>
        <dbReference type="ARBA" id="ARBA00023136"/>
    </source>
</evidence>
<keyword evidence="6 7" id="KW-0472">Membrane</keyword>
<protein>
    <submittedName>
        <fullName evidence="10">ATP-binding cassette subfamily B protein</fullName>
    </submittedName>
</protein>
<evidence type="ECO:0000259" key="8">
    <source>
        <dbReference type="PROSITE" id="PS50893"/>
    </source>
</evidence>
<dbReference type="PANTHER" id="PTHR24221">
    <property type="entry name" value="ATP-BINDING CASSETTE SUB-FAMILY B"/>
    <property type="match status" value="1"/>
</dbReference>
<dbReference type="PROSITE" id="PS50893">
    <property type="entry name" value="ABC_TRANSPORTER_2"/>
    <property type="match status" value="1"/>
</dbReference>
<feature type="domain" description="ABC transmembrane type-1" evidence="9">
    <location>
        <begin position="34"/>
        <end position="313"/>
    </location>
</feature>
<organism evidence="10 11">
    <name type="scientific">Paenibacillus harenae</name>
    <dbReference type="NCBI Taxonomy" id="306543"/>
    <lineage>
        <taxon>Bacteria</taxon>
        <taxon>Bacillati</taxon>
        <taxon>Bacillota</taxon>
        <taxon>Bacilli</taxon>
        <taxon>Bacillales</taxon>
        <taxon>Paenibacillaceae</taxon>
        <taxon>Paenibacillus</taxon>
    </lineage>
</organism>
<keyword evidence="5 7" id="KW-1133">Transmembrane helix</keyword>
<evidence type="ECO:0000256" key="4">
    <source>
        <dbReference type="ARBA" id="ARBA00022840"/>
    </source>
</evidence>
<dbReference type="InterPro" id="IPR036640">
    <property type="entry name" value="ABC1_TM_sf"/>
</dbReference>
<proteinExistence type="predicted"/>
<dbReference type="EMBL" id="JAUSSU010000003">
    <property type="protein sequence ID" value="MDQ0112479.1"/>
    <property type="molecule type" value="Genomic_DNA"/>
</dbReference>
<dbReference type="GO" id="GO:0005524">
    <property type="term" value="F:ATP binding"/>
    <property type="evidence" value="ECO:0007669"/>
    <property type="project" value="UniProtKB-KW"/>
</dbReference>
<sequence>MSLKNMNANKNIPSTLQSMWRLIRYRPILYSANAILWIGVHLFPLFPGLIIQQFFDKLSGQSTSALSAYGLAALLIAISIARIVNIYGGAWTDSLHRFNMGALLRTNMLRQILKQPAAAAIPGSPGEALSQFRDDASQAEDAISWTLDLIGKIVFAAAAIVLLLRVDAKITCYVFLPIILIVSVTQIATKRVQAYRAESREATSKVSGHVGEMFGSVQAIQLAGAEERFIERFRELNMRRRQAALKDRLFSSLLASVFSNIVNVGTGLILLLGAASLQRSELTVGDFALFIYYLAFVTDFTSFFGNFLSHLQQTGVSFKRMYALLQGVPSESLTEHRPLHLREEWSEEPAVPIDIASGSIDGDAPFQSLTVSNLSYRYPDSGRGVDGISLELRRGGITVITGRIGSGKTTLLRSVLGLLPLEAGDIRWNGCIVTDPASFFVPPRSAYTSQVPNLFSETLLTNILLGLPSSEEDKRERAIHTAVLDQDISSLEQGLNTMIGQRGVKLSGGQAQRTAAARMFVREPELLVFDDLSSALDVATEQLLWERVAHAPHAACLIVSHRRAALQRADHIIVLKDGRIEAEGTLSELLSSSHEMRLLWDQEYDQEQKKEQTEVAHPFGG</sequence>
<keyword evidence="4 10" id="KW-0067">ATP-binding</keyword>
<dbReference type="Pfam" id="PF00005">
    <property type="entry name" value="ABC_tran"/>
    <property type="match status" value="1"/>
</dbReference>
<keyword evidence="2 7" id="KW-0812">Transmembrane</keyword>
<dbReference type="Gene3D" id="1.20.1560.10">
    <property type="entry name" value="ABC transporter type 1, transmembrane domain"/>
    <property type="match status" value="1"/>
</dbReference>
<evidence type="ECO:0000256" key="3">
    <source>
        <dbReference type="ARBA" id="ARBA00022741"/>
    </source>
</evidence>
<dbReference type="Pfam" id="PF00664">
    <property type="entry name" value="ABC_membrane"/>
    <property type="match status" value="1"/>
</dbReference>
<accession>A0ABT9U2D9</accession>